<organism evidence="4 5">
    <name type="scientific">Herbihabitans rhizosphaerae</name>
    <dbReference type="NCBI Taxonomy" id="1872711"/>
    <lineage>
        <taxon>Bacteria</taxon>
        <taxon>Bacillati</taxon>
        <taxon>Actinomycetota</taxon>
        <taxon>Actinomycetes</taxon>
        <taxon>Pseudonocardiales</taxon>
        <taxon>Pseudonocardiaceae</taxon>
        <taxon>Herbihabitans</taxon>
    </lineage>
</organism>
<comment type="caution">
    <text evidence="4">The sequence shown here is derived from an EMBL/GenBank/DDBJ whole genome shotgun (WGS) entry which is preliminary data.</text>
</comment>
<dbReference type="InterPro" id="IPR036856">
    <property type="entry name" value="Ald_Oxase/Xan_DH_a/b_sf"/>
</dbReference>
<dbReference type="InterPro" id="IPR037165">
    <property type="entry name" value="AldOxase/xan_DH_Mopterin-bd_sf"/>
</dbReference>
<evidence type="ECO:0000256" key="1">
    <source>
        <dbReference type="ARBA" id="ARBA00022505"/>
    </source>
</evidence>
<dbReference type="Gene3D" id="3.30.365.10">
    <property type="entry name" value="Aldehyde oxidase/xanthine dehydrogenase, molybdopterin binding domain"/>
    <property type="match status" value="4"/>
</dbReference>
<feature type="domain" description="Aldehyde oxidase/xanthine dehydrogenase a/b hammerhead" evidence="3">
    <location>
        <begin position="17"/>
        <end position="129"/>
    </location>
</feature>
<dbReference type="GO" id="GO:0016491">
    <property type="term" value="F:oxidoreductase activity"/>
    <property type="evidence" value="ECO:0007669"/>
    <property type="project" value="UniProtKB-KW"/>
</dbReference>
<reference evidence="4 5" key="1">
    <citation type="submission" date="2019-02" db="EMBL/GenBank/DDBJ databases">
        <title>Genomic Encyclopedia of Type Strains, Phase IV (KMG-IV): sequencing the most valuable type-strain genomes for metagenomic binning, comparative biology and taxonomic classification.</title>
        <authorList>
            <person name="Goeker M."/>
        </authorList>
    </citation>
    <scope>NUCLEOTIDE SEQUENCE [LARGE SCALE GENOMIC DNA]</scope>
    <source>
        <strain evidence="4 5">DSM 101727</strain>
    </source>
</reference>
<name>A0A4Q7KJR7_9PSEU</name>
<dbReference type="Pfam" id="PF02738">
    <property type="entry name" value="MoCoBD_1"/>
    <property type="match status" value="1"/>
</dbReference>
<keyword evidence="1" id="KW-0500">Molybdenum</keyword>
<keyword evidence="2" id="KW-0560">Oxidoreductase</keyword>
<proteinExistence type="predicted"/>
<protein>
    <submittedName>
        <fullName evidence="4">Xanthine dehydrogenase molybdenum binding subunit apoprotein</fullName>
    </submittedName>
</protein>
<dbReference type="OrthoDB" id="135295at2"/>
<dbReference type="AlphaFoldDB" id="A0A4Q7KJR7"/>
<dbReference type="GO" id="GO:0005506">
    <property type="term" value="F:iron ion binding"/>
    <property type="evidence" value="ECO:0007669"/>
    <property type="project" value="InterPro"/>
</dbReference>
<evidence type="ECO:0000259" key="3">
    <source>
        <dbReference type="SMART" id="SM01008"/>
    </source>
</evidence>
<dbReference type="SUPFAM" id="SSF56003">
    <property type="entry name" value="Molybdenum cofactor-binding domain"/>
    <property type="match status" value="1"/>
</dbReference>
<dbReference type="EMBL" id="SGWQ01000007">
    <property type="protein sequence ID" value="RZS36434.1"/>
    <property type="molecule type" value="Genomic_DNA"/>
</dbReference>
<dbReference type="InterPro" id="IPR000674">
    <property type="entry name" value="Ald_Oxase/Xan_DH_a/b"/>
</dbReference>
<accession>A0A4Q7KJR7</accession>
<dbReference type="InterPro" id="IPR008274">
    <property type="entry name" value="AldOxase/xan_DH_MoCoBD1"/>
</dbReference>
<dbReference type="PANTHER" id="PTHR11908:SF132">
    <property type="entry name" value="ALDEHYDE OXIDASE 1-RELATED"/>
    <property type="match status" value="1"/>
</dbReference>
<dbReference type="Pfam" id="PF01315">
    <property type="entry name" value="Ald_Xan_dh_C"/>
    <property type="match status" value="1"/>
</dbReference>
<gene>
    <name evidence="4" type="ORF">EV193_107115</name>
</gene>
<dbReference type="PANTHER" id="PTHR11908">
    <property type="entry name" value="XANTHINE DEHYDROGENASE"/>
    <property type="match status" value="1"/>
</dbReference>
<dbReference type="Proteomes" id="UP000294257">
    <property type="component" value="Unassembled WGS sequence"/>
</dbReference>
<dbReference type="Gene3D" id="3.90.1170.50">
    <property type="entry name" value="Aldehyde oxidase/xanthine dehydrogenase, a/b hammerhead"/>
    <property type="match status" value="1"/>
</dbReference>
<evidence type="ECO:0000313" key="5">
    <source>
        <dbReference type="Proteomes" id="UP000294257"/>
    </source>
</evidence>
<dbReference type="Pfam" id="PF20256">
    <property type="entry name" value="MoCoBD_2"/>
    <property type="match status" value="1"/>
</dbReference>
<dbReference type="InterPro" id="IPR016208">
    <property type="entry name" value="Ald_Oxase/xanthine_DH-like"/>
</dbReference>
<sequence>MSVGQPVVRVEGRRKVTGQARYTADIAEDGLVHAVSVGASVASGRITAMDTSAAHDAGGVLAIVTHHNAPRTHPVPGREVSGPAGDTIPILQDDRVYYAEQPVAVVVAHTLEQARYAASLVRVSYALEPAVATMYQRLGEAFESRYARPVVVGDVDSGFAQADVVVETTCHLQMQHQHPMELIAMTAHWSGDELTVRASTQSVGVLRAGIAIAFGLRPEQVRVTSEFLGGGFGGKASLWWPTITATMAARVTGRPVRLVVSRAQMVAASGHRARSQQRVRLGARRDGRLTAIDYDTITETSAWYDTPPPSITSITPIPYRSPAIRAIPRFVKVNTQSPTPMRSPHEGQGLVAIESAMDELAERTGLDPLELRRRNYADREPWTGKPWSSNGLLECYDLGARRFGWSRRDPKPRSMRQGGLLIGWGMSTAFRLAESRPASARAVLHADGTVLVQMGTQDIGTGTYTIIGQVAADAVGVTVDRVTAEIADTDLPPAPPSIGSFTAQTVSGTVTNAGNALRDKVINVAVADEQSPLYGAAPEQVIVHNGRMRLRDDPARGETYAELLRRNGLPAVDAIGQHNPPGIGEGTHGRYAFGVDFAEVRVDPSLGTVRVTRYVKVIEAGKIINPRTTRSQVIGGVTFGIGQALTEVSEMDTQHARIANASFWGYHVPVNADVPAIDAQFVEVDDPHVPQGVKGLGELCTIGAAPAIVNAVAHATGIRVRELPITADKLLG</sequence>
<dbReference type="SUPFAM" id="SSF54665">
    <property type="entry name" value="CO dehydrogenase molybdoprotein N-domain-like"/>
    <property type="match status" value="1"/>
</dbReference>
<dbReference type="InterPro" id="IPR046867">
    <property type="entry name" value="AldOxase/xan_DH_MoCoBD2"/>
</dbReference>
<dbReference type="RefSeq" id="WP_130345934.1">
    <property type="nucleotide sequence ID" value="NZ_SGWQ01000007.1"/>
</dbReference>
<evidence type="ECO:0000313" key="4">
    <source>
        <dbReference type="EMBL" id="RZS36434.1"/>
    </source>
</evidence>
<evidence type="ECO:0000256" key="2">
    <source>
        <dbReference type="ARBA" id="ARBA00023002"/>
    </source>
</evidence>
<dbReference type="SMART" id="SM01008">
    <property type="entry name" value="Ald_Xan_dh_C"/>
    <property type="match status" value="1"/>
</dbReference>
<keyword evidence="5" id="KW-1185">Reference proteome</keyword>